<evidence type="ECO:0000313" key="2">
    <source>
        <dbReference type="EMBL" id="QHL89733.1"/>
    </source>
</evidence>
<evidence type="ECO:0000256" key="1">
    <source>
        <dbReference type="SAM" id="Coils"/>
    </source>
</evidence>
<name>A0A7Z2NTT8_9SPHN</name>
<proteinExistence type="predicted"/>
<reference evidence="2 3" key="1">
    <citation type="submission" date="2020-01" db="EMBL/GenBank/DDBJ databases">
        <title>Sphingomonas sp. C33 whole genome sequece.</title>
        <authorList>
            <person name="Park C."/>
        </authorList>
    </citation>
    <scope>NUCLEOTIDE SEQUENCE [LARGE SCALE GENOMIC DNA]</scope>
    <source>
        <strain evidence="2 3">C33</strain>
    </source>
</reference>
<dbReference type="RefSeq" id="WP_160591261.1">
    <property type="nucleotide sequence ID" value="NZ_CP047895.1"/>
</dbReference>
<evidence type="ECO:0000313" key="3">
    <source>
        <dbReference type="Proteomes" id="UP000464468"/>
    </source>
</evidence>
<dbReference type="EMBL" id="CP047895">
    <property type="protein sequence ID" value="QHL89733.1"/>
    <property type="molecule type" value="Genomic_DNA"/>
</dbReference>
<keyword evidence="1" id="KW-0175">Coiled coil</keyword>
<sequence length="147" mass="16559">MKTPYHAALTIQQRTVDQIKVEISVALETADRLHRRTTEVQAAIQAEHRVAAADWRLPENRYFLRMRDERARLAADRAAADRQLDQLRARAREAYGSLKAVESAADKFAATMRQAAAAAEQAEDDDRAAAGLLRVARARRAARQRRP</sequence>
<accession>A0A7Z2NTT8</accession>
<organism evidence="2 3">
    <name type="scientific">Sphingomonas changnyeongensis</name>
    <dbReference type="NCBI Taxonomy" id="2698679"/>
    <lineage>
        <taxon>Bacteria</taxon>
        <taxon>Pseudomonadati</taxon>
        <taxon>Pseudomonadota</taxon>
        <taxon>Alphaproteobacteria</taxon>
        <taxon>Sphingomonadales</taxon>
        <taxon>Sphingomonadaceae</taxon>
        <taxon>Sphingomonas</taxon>
    </lineage>
</organism>
<protein>
    <recommendedName>
        <fullName evidence="4">Flagellar export protein FliJ</fullName>
    </recommendedName>
</protein>
<feature type="coiled-coil region" evidence="1">
    <location>
        <begin position="70"/>
        <end position="125"/>
    </location>
</feature>
<dbReference type="Proteomes" id="UP000464468">
    <property type="component" value="Chromosome"/>
</dbReference>
<keyword evidence="3" id="KW-1185">Reference proteome</keyword>
<evidence type="ECO:0008006" key="4">
    <source>
        <dbReference type="Google" id="ProtNLM"/>
    </source>
</evidence>
<dbReference type="KEGG" id="schy:GVO57_01440"/>
<dbReference type="AlphaFoldDB" id="A0A7Z2NTT8"/>
<gene>
    <name evidence="2" type="ORF">GVO57_01440</name>
</gene>